<proteinExistence type="predicted"/>
<feature type="compositionally biased region" description="Basic and acidic residues" evidence="1">
    <location>
        <begin position="59"/>
        <end position="80"/>
    </location>
</feature>
<evidence type="ECO:0000313" key="3">
    <source>
        <dbReference type="EMBL" id="RKU47376.1"/>
    </source>
</evidence>
<feature type="compositionally biased region" description="Basic and acidic residues" evidence="1">
    <location>
        <begin position="86"/>
        <end position="97"/>
    </location>
</feature>
<gene>
    <name evidence="3" type="ORF">DL546_006700</name>
</gene>
<feature type="region of interest" description="Disordered" evidence="1">
    <location>
        <begin position="56"/>
        <end position="126"/>
    </location>
</feature>
<dbReference type="OrthoDB" id="3944408at2759"/>
<keyword evidence="4" id="KW-1185">Reference proteome</keyword>
<comment type="caution">
    <text evidence="3">The sequence shown here is derived from an EMBL/GenBank/DDBJ whole genome shotgun (WGS) entry which is preliminary data.</text>
</comment>
<dbReference type="EMBL" id="QVQW01000009">
    <property type="protein sequence ID" value="RKU47376.1"/>
    <property type="molecule type" value="Genomic_DNA"/>
</dbReference>
<reference evidence="3 4" key="1">
    <citation type="submission" date="2018-08" db="EMBL/GenBank/DDBJ databases">
        <title>Draft genome of the lignicolous fungus Coniochaeta pulveracea.</title>
        <authorList>
            <person name="Borstlap C.J."/>
            <person name="De Witt R.N."/>
            <person name="Botha A."/>
            <person name="Volschenk H."/>
        </authorList>
    </citation>
    <scope>NUCLEOTIDE SEQUENCE [LARGE SCALE GENOMIC DNA]</scope>
    <source>
        <strain evidence="3 4">CAB683</strain>
    </source>
</reference>
<name>A0A420YHY4_9PEZI</name>
<sequence length="277" mass="31027">MAANDTAMTRFLFAILEQKCLKDIDWNRVASNPILPDPITNGHAARMRFSRFKQTILGKDSKSRNRTRDNKNRVTKAKKEPKGKKSNQDENTVKDDAELPCPQEAITTAHSPRVKHELSQPPLPDLGVFTTTYPPTSAPMHASDMYSQLQSRLLTPCSDSDVVAACSDYGASQQSDMLHSDASFCNEHTHWAMNQAYPTFEAPYAFDSYSQNSAGHGHQLTGQNYDNHHHAHIHNGGLDAYQHTPVYKQEPLVPEARMEPDDDSQVVIKHEAWSSPC</sequence>
<evidence type="ECO:0000256" key="1">
    <source>
        <dbReference type="SAM" id="MobiDB-lite"/>
    </source>
</evidence>
<feature type="domain" description="Myb-like DNA-binding" evidence="2">
    <location>
        <begin position="8"/>
        <end position="55"/>
    </location>
</feature>
<protein>
    <recommendedName>
        <fullName evidence="2">Myb-like DNA-binding domain-containing protein</fullName>
    </recommendedName>
</protein>
<evidence type="ECO:0000313" key="4">
    <source>
        <dbReference type="Proteomes" id="UP000275385"/>
    </source>
</evidence>
<accession>A0A420YHY4</accession>
<dbReference type="STRING" id="177199.A0A420YHY4"/>
<dbReference type="AlphaFoldDB" id="A0A420YHY4"/>
<dbReference type="Pfam" id="PF22980">
    <property type="entry name" value="Myb_DNA-bind_8"/>
    <property type="match status" value="1"/>
</dbReference>
<dbReference type="Proteomes" id="UP000275385">
    <property type="component" value="Unassembled WGS sequence"/>
</dbReference>
<dbReference type="InterPro" id="IPR054505">
    <property type="entry name" value="Myb_DNA-bind_8"/>
</dbReference>
<evidence type="ECO:0000259" key="2">
    <source>
        <dbReference type="Pfam" id="PF22980"/>
    </source>
</evidence>
<organism evidence="3 4">
    <name type="scientific">Coniochaeta pulveracea</name>
    <dbReference type="NCBI Taxonomy" id="177199"/>
    <lineage>
        <taxon>Eukaryota</taxon>
        <taxon>Fungi</taxon>
        <taxon>Dikarya</taxon>
        <taxon>Ascomycota</taxon>
        <taxon>Pezizomycotina</taxon>
        <taxon>Sordariomycetes</taxon>
        <taxon>Sordariomycetidae</taxon>
        <taxon>Coniochaetales</taxon>
        <taxon>Coniochaetaceae</taxon>
        <taxon>Coniochaeta</taxon>
    </lineage>
</organism>